<feature type="domain" description="HTH araC/xylS-type" evidence="5">
    <location>
        <begin position="443"/>
        <end position="541"/>
    </location>
</feature>
<name>A0A365L709_9BACL</name>
<dbReference type="GO" id="GO:0003700">
    <property type="term" value="F:DNA-binding transcription factor activity"/>
    <property type="evidence" value="ECO:0007669"/>
    <property type="project" value="InterPro"/>
</dbReference>
<dbReference type="PANTHER" id="PTHR43280:SF28">
    <property type="entry name" value="HTH-TYPE TRANSCRIPTIONAL ACTIVATOR RHAS"/>
    <property type="match status" value="1"/>
</dbReference>
<dbReference type="RefSeq" id="WP_112221586.1">
    <property type="nucleotide sequence ID" value="NZ_CP196859.1"/>
</dbReference>
<keyword evidence="8" id="KW-1185">Reference proteome</keyword>
<organism evidence="7 8">
    <name type="scientific">Planococcus halotolerans</name>
    <dbReference type="NCBI Taxonomy" id="2233542"/>
    <lineage>
        <taxon>Bacteria</taxon>
        <taxon>Bacillati</taxon>
        <taxon>Bacillota</taxon>
        <taxon>Bacilli</taxon>
        <taxon>Bacillales</taxon>
        <taxon>Caryophanaceae</taxon>
        <taxon>Planococcus</taxon>
    </lineage>
</organism>
<dbReference type="Gene3D" id="1.10.10.60">
    <property type="entry name" value="Homeodomain-like"/>
    <property type="match status" value="2"/>
</dbReference>
<comment type="caution">
    <text evidence="7">The sequence shown here is derived from an EMBL/GenBank/DDBJ whole genome shotgun (WGS) entry which is preliminary data.</text>
</comment>
<dbReference type="InterPro" id="IPR018062">
    <property type="entry name" value="HTH_AraC-typ_CS"/>
</dbReference>
<evidence type="ECO:0000256" key="1">
    <source>
        <dbReference type="ARBA" id="ARBA00023015"/>
    </source>
</evidence>
<dbReference type="PRINTS" id="PR00032">
    <property type="entry name" value="HTHARAC"/>
</dbReference>
<evidence type="ECO:0000313" key="8">
    <source>
        <dbReference type="Proteomes" id="UP000251002"/>
    </source>
</evidence>
<evidence type="ECO:0000256" key="4">
    <source>
        <dbReference type="PROSITE-ProRule" id="PRU00169"/>
    </source>
</evidence>
<proteinExistence type="predicted"/>
<evidence type="ECO:0008006" key="9">
    <source>
        <dbReference type="Google" id="ProtNLM"/>
    </source>
</evidence>
<dbReference type="InterPro" id="IPR009057">
    <property type="entry name" value="Homeodomain-like_sf"/>
</dbReference>
<dbReference type="Proteomes" id="UP000251002">
    <property type="component" value="Unassembled WGS sequence"/>
</dbReference>
<dbReference type="AlphaFoldDB" id="A0A365L709"/>
<gene>
    <name evidence="7" type="ORF">DP120_02435</name>
</gene>
<keyword evidence="4" id="KW-0597">Phosphoprotein</keyword>
<dbReference type="Pfam" id="PF12833">
    <property type="entry name" value="HTH_18"/>
    <property type="match status" value="1"/>
</dbReference>
<dbReference type="GO" id="GO:0000160">
    <property type="term" value="P:phosphorelay signal transduction system"/>
    <property type="evidence" value="ECO:0007669"/>
    <property type="project" value="InterPro"/>
</dbReference>
<dbReference type="PROSITE" id="PS00041">
    <property type="entry name" value="HTH_ARAC_FAMILY_1"/>
    <property type="match status" value="1"/>
</dbReference>
<dbReference type="InterPro" id="IPR018060">
    <property type="entry name" value="HTH_AraC"/>
</dbReference>
<dbReference type="InterPro" id="IPR001789">
    <property type="entry name" value="Sig_transdc_resp-reg_receiver"/>
</dbReference>
<keyword evidence="2" id="KW-0238">DNA-binding</keyword>
<dbReference type="SUPFAM" id="SSF46689">
    <property type="entry name" value="Homeodomain-like"/>
    <property type="match status" value="2"/>
</dbReference>
<accession>A0A365L709</accession>
<dbReference type="GO" id="GO:0043565">
    <property type="term" value="F:sequence-specific DNA binding"/>
    <property type="evidence" value="ECO:0007669"/>
    <property type="project" value="InterPro"/>
</dbReference>
<dbReference type="PANTHER" id="PTHR43280">
    <property type="entry name" value="ARAC-FAMILY TRANSCRIPTIONAL REGULATOR"/>
    <property type="match status" value="1"/>
</dbReference>
<keyword evidence="3" id="KW-0804">Transcription</keyword>
<keyword evidence="1" id="KW-0805">Transcription regulation</keyword>
<dbReference type="SMART" id="SM00342">
    <property type="entry name" value="HTH_ARAC"/>
    <property type="match status" value="1"/>
</dbReference>
<feature type="domain" description="Response regulatory" evidence="6">
    <location>
        <begin position="7"/>
        <end position="125"/>
    </location>
</feature>
<dbReference type="InterPro" id="IPR011006">
    <property type="entry name" value="CheY-like_superfamily"/>
</dbReference>
<dbReference type="EMBL" id="QLZR01000001">
    <property type="protein sequence ID" value="RAZ81163.1"/>
    <property type="molecule type" value="Genomic_DNA"/>
</dbReference>
<dbReference type="CDD" id="cd17536">
    <property type="entry name" value="REC_YesN-like"/>
    <property type="match status" value="1"/>
</dbReference>
<evidence type="ECO:0000259" key="6">
    <source>
        <dbReference type="PROSITE" id="PS50110"/>
    </source>
</evidence>
<evidence type="ECO:0000256" key="2">
    <source>
        <dbReference type="ARBA" id="ARBA00023125"/>
    </source>
</evidence>
<reference evidence="7 8" key="1">
    <citation type="submission" date="2018-06" db="EMBL/GenBank/DDBJ databases">
        <title>The draft genome sequences of strains SCU63 and S1.</title>
        <authorList>
            <person name="Gan L."/>
        </authorList>
    </citation>
    <scope>NUCLEOTIDE SEQUENCE [LARGE SCALE GENOMIC DNA]</scope>
    <source>
        <strain evidence="7 8">SCU63</strain>
    </source>
</reference>
<sequence length="546" mass="64005">MNSRKIKTIIVDDESRIRRGIEKLVLAAGEEWQVVAVYGDGRELLEAYDKQPIDFNVLITDIRMPSVDGLTLIREMKKRTAFNPVVISGFDDFSYLQTAMREGALDYILKPIDRVEFKKQLEALKEKIMNQWKEQEREEEVKAQTAKFAYMKQVEKLSEVSKGFELEVSLFDWTKDFPEGNYMLVYISIDQSSNYSRLMSREEWITWMLANENIIEEMLAESGRKFWKWRGEDSSWWILLCSNENEEIETFREKIYNFTKLMQKNVLCTIPLSNSMAISRSFTELALLQPMSRDVLSLMQYRPVFGSSQILQQEMNIDLQQKSEIENAGELQQFILKIIQALENMNEKELKKQLSQFVDGLQSLRLSSEVEFFLQSLSIQLINYGIKFTPRLNTGLLNLQDTADLLKKAANMDELRTELEKMILDVFQKLSVLDKEKVHDEVQVAKQWILENLKENITIEKIASHIYMNPTYFCEFFKSETGETVLDFVTRSRIYKARGLLLGTNLKIYEISEQVGYADTKYFSKLFKKHYGELPSKYRENLMRPI</sequence>
<dbReference type="PROSITE" id="PS50110">
    <property type="entry name" value="RESPONSE_REGULATORY"/>
    <property type="match status" value="1"/>
</dbReference>
<feature type="modified residue" description="4-aspartylphosphate" evidence="4">
    <location>
        <position position="61"/>
    </location>
</feature>
<protein>
    <recommendedName>
        <fullName evidence="9">DNA-binding response regulator</fullName>
    </recommendedName>
</protein>
<dbReference type="Pfam" id="PF00072">
    <property type="entry name" value="Response_reg"/>
    <property type="match status" value="1"/>
</dbReference>
<dbReference type="SUPFAM" id="SSF52172">
    <property type="entry name" value="CheY-like"/>
    <property type="match status" value="1"/>
</dbReference>
<evidence type="ECO:0000256" key="3">
    <source>
        <dbReference type="ARBA" id="ARBA00023163"/>
    </source>
</evidence>
<evidence type="ECO:0000259" key="5">
    <source>
        <dbReference type="PROSITE" id="PS01124"/>
    </source>
</evidence>
<dbReference type="SMART" id="SM00448">
    <property type="entry name" value="REC"/>
    <property type="match status" value="1"/>
</dbReference>
<dbReference type="Gene3D" id="3.40.50.2300">
    <property type="match status" value="1"/>
</dbReference>
<dbReference type="InterPro" id="IPR020449">
    <property type="entry name" value="Tscrpt_reg_AraC-type_HTH"/>
</dbReference>
<dbReference type="PROSITE" id="PS01124">
    <property type="entry name" value="HTH_ARAC_FAMILY_2"/>
    <property type="match status" value="1"/>
</dbReference>
<evidence type="ECO:0000313" key="7">
    <source>
        <dbReference type="EMBL" id="RAZ81163.1"/>
    </source>
</evidence>